<dbReference type="EMBL" id="LR746275">
    <property type="protein sequence ID" value="CAA7406067.1"/>
    <property type="molecule type" value="Genomic_DNA"/>
</dbReference>
<accession>A0A7I8JG23</accession>
<reference evidence="1" key="1">
    <citation type="submission" date="2019-12" db="EMBL/GenBank/DDBJ databases">
        <authorList>
            <person name="Scholz U."/>
            <person name="Mascher M."/>
            <person name="Fiebig A."/>
        </authorList>
    </citation>
    <scope>NUCLEOTIDE SEQUENCE</scope>
</reference>
<keyword evidence="3" id="KW-1185">Reference proteome</keyword>
<dbReference type="EMBL" id="LR743599">
    <property type="protein sequence ID" value="CAA2629875.1"/>
    <property type="molecule type" value="Genomic_DNA"/>
</dbReference>
<sequence>MPNRWRRYNTPCYRNEGRGWPCCDHMGVPSIQSLF</sequence>
<proteinExistence type="predicted"/>
<dbReference type="AlphaFoldDB" id="A0A7I8JG23"/>
<name>A0A7I8JG23_SPIIN</name>
<dbReference type="Proteomes" id="UP000663760">
    <property type="component" value="Chromosome 12"/>
</dbReference>
<gene>
    <name evidence="1" type="ORF">SI7747_12015513</name>
    <name evidence="2" type="ORF">SI8410_12016745</name>
</gene>
<evidence type="ECO:0000313" key="1">
    <source>
        <dbReference type="EMBL" id="CAA2629875.1"/>
    </source>
</evidence>
<protein>
    <submittedName>
        <fullName evidence="1">Uncharacterized protein</fullName>
    </submittedName>
</protein>
<organism evidence="1">
    <name type="scientific">Spirodela intermedia</name>
    <name type="common">Intermediate duckweed</name>
    <dbReference type="NCBI Taxonomy" id="51605"/>
    <lineage>
        <taxon>Eukaryota</taxon>
        <taxon>Viridiplantae</taxon>
        <taxon>Streptophyta</taxon>
        <taxon>Embryophyta</taxon>
        <taxon>Tracheophyta</taxon>
        <taxon>Spermatophyta</taxon>
        <taxon>Magnoliopsida</taxon>
        <taxon>Liliopsida</taxon>
        <taxon>Araceae</taxon>
        <taxon>Lemnoideae</taxon>
        <taxon>Spirodela</taxon>
    </lineage>
</organism>
<evidence type="ECO:0000313" key="2">
    <source>
        <dbReference type="EMBL" id="CAA7406067.1"/>
    </source>
</evidence>
<evidence type="ECO:0000313" key="3">
    <source>
        <dbReference type="Proteomes" id="UP000663760"/>
    </source>
</evidence>